<dbReference type="EC" id="2.3.1.61" evidence="5 12"/>
<dbReference type="Pfam" id="PF02817">
    <property type="entry name" value="E3_binding"/>
    <property type="match status" value="1"/>
</dbReference>
<dbReference type="PROSITE" id="PS51826">
    <property type="entry name" value="PSBD"/>
    <property type="match status" value="1"/>
</dbReference>
<feature type="region of interest" description="Disordered" evidence="13">
    <location>
        <begin position="206"/>
        <end position="335"/>
    </location>
</feature>
<dbReference type="GO" id="GO:0045252">
    <property type="term" value="C:oxoglutarate dehydrogenase complex"/>
    <property type="evidence" value="ECO:0007669"/>
    <property type="project" value="UniProtKB-UniRule"/>
</dbReference>
<dbReference type="InterPro" id="IPR003016">
    <property type="entry name" value="2-oxoA_DH_lipoyl-BS"/>
</dbReference>
<keyword evidence="10 12" id="KW-0012">Acyltransferase</keyword>
<dbReference type="NCBIfam" id="TIGR01347">
    <property type="entry name" value="sucB"/>
    <property type="match status" value="1"/>
</dbReference>
<dbReference type="SUPFAM" id="SSF47005">
    <property type="entry name" value="Peripheral subunit-binding domain of 2-oxo acid dehydrogenase complex"/>
    <property type="match status" value="1"/>
</dbReference>
<keyword evidence="17" id="KW-1185">Reference proteome</keyword>
<dbReference type="Gene3D" id="2.40.50.100">
    <property type="match status" value="2"/>
</dbReference>
<name>A0A5B8SSY9_9GAMM</name>
<dbReference type="InterPro" id="IPR036625">
    <property type="entry name" value="E3-bd_dom_sf"/>
</dbReference>
<feature type="domain" description="Peripheral subunit-binding (PSBD)" evidence="15">
    <location>
        <begin position="243"/>
        <end position="280"/>
    </location>
</feature>
<dbReference type="InterPro" id="IPR050537">
    <property type="entry name" value="2-oxoacid_dehydrogenase"/>
</dbReference>
<dbReference type="EMBL" id="CP042382">
    <property type="protein sequence ID" value="QEA39401.1"/>
    <property type="molecule type" value="Genomic_DNA"/>
</dbReference>
<dbReference type="InterPro" id="IPR011053">
    <property type="entry name" value="Single_hybrid_motif"/>
</dbReference>
<proteinExistence type="inferred from homology"/>
<dbReference type="Proteomes" id="UP000321272">
    <property type="component" value="Chromosome"/>
</dbReference>
<protein>
    <recommendedName>
        <fullName evidence="6 12">Dihydrolipoyllysine-residue succinyltransferase component of 2-oxoglutarate dehydrogenase complex</fullName>
        <ecNumber evidence="5 12">2.3.1.61</ecNumber>
    </recommendedName>
    <alternativeName>
        <fullName evidence="12">2-oxoglutarate dehydrogenase complex component E2</fullName>
    </alternativeName>
</protein>
<dbReference type="InterPro" id="IPR023213">
    <property type="entry name" value="CAT-like_dom_sf"/>
</dbReference>
<evidence type="ECO:0000259" key="14">
    <source>
        <dbReference type="PROSITE" id="PS50968"/>
    </source>
</evidence>
<dbReference type="InterPro" id="IPR001078">
    <property type="entry name" value="2-oxoacid_DH_actylTfrase"/>
</dbReference>
<feature type="compositionally biased region" description="Polar residues" evidence="13">
    <location>
        <begin position="144"/>
        <end position="153"/>
    </location>
</feature>
<feature type="compositionally biased region" description="Acidic residues" evidence="13">
    <location>
        <begin position="216"/>
        <end position="235"/>
    </location>
</feature>
<dbReference type="SUPFAM" id="SSF51230">
    <property type="entry name" value="Single hybrid motif"/>
    <property type="match status" value="2"/>
</dbReference>
<evidence type="ECO:0000313" key="16">
    <source>
        <dbReference type="EMBL" id="QEA39401.1"/>
    </source>
</evidence>
<dbReference type="PROSITE" id="PS50968">
    <property type="entry name" value="BIOTINYL_LIPOYL"/>
    <property type="match status" value="2"/>
</dbReference>
<evidence type="ECO:0000313" key="17">
    <source>
        <dbReference type="Proteomes" id="UP000321272"/>
    </source>
</evidence>
<organism evidence="16 17">
    <name type="scientific">Pistricoccus aurantiacus</name>
    <dbReference type="NCBI Taxonomy" id="1883414"/>
    <lineage>
        <taxon>Bacteria</taxon>
        <taxon>Pseudomonadati</taxon>
        <taxon>Pseudomonadota</taxon>
        <taxon>Gammaproteobacteria</taxon>
        <taxon>Oceanospirillales</taxon>
        <taxon>Halomonadaceae</taxon>
        <taxon>Pistricoccus</taxon>
    </lineage>
</organism>
<feature type="domain" description="Lipoyl-binding" evidence="14">
    <location>
        <begin position="2"/>
        <end position="77"/>
    </location>
</feature>
<comment type="similarity">
    <text evidence="4 12">Belongs to the 2-oxoacid dehydrogenase family.</text>
</comment>
<dbReference type="PANTHER" id="PTHR43416:SF5">
    <property type="entry name" value="DIHYDROLIPOYLLYSINE-RESIDUE SUCCINYLTRANSFERASE COMPONENT OF 2-OXOGLUTARATE DEHYDROGENASE COMPLEX, MITOCHONDRIAL"/>
    <property type="match status" value="1"/>
</dbReference>
<feature type="domain" description="Lipoyl-binding" evidence="14">
    <location>
        <begin position="131"/>
        <end position="206"/>
    </location>
</feature>
<dbReference type="GO" id="GO:0033512">
    <property type="term" value="P:L-lysine catabolic process to acetyl-CoA via saccharopine"/>
    <property type="evidence" value="ECO:0007669"/>
    <property type="project" value="UniProtKB-UniRule"/>
</dbReference>
<dbReference type="UniPathway" id="UPA00868">
    <property type="reaction ID" value="UER00840"/>
</dbReference>
<dbReference type="Pfam" id="PF00364">
    <property type="entry name" value="Biotin_lipoyl"/>
    <property type="match status" value="2"/>
</dbReference>
<evidence type="ECO:0000256" key="4">
    <source>
        <dbReference type="ARBA" id="ARBA00007317"/>
    </source>
</evidence>
<dbReference type="KEGG" id="paur:FGL86_10150"/>
<comment type="cofactor">
    <cofactor evidence="1">
        <name>(R)-lipoate</name>
        <dbReference type="ChEBI" id="CHEBI:83088"/>
    </cofactor>
</comment>
<dbReference type="CDD" id="cd06849">
    <property type="entry name" value="lipoyl_domain"/>
    <property type="match status" value="2"/>
</dbReference>
<evidence type="ECO:0000256" key="3">
    <source>
        <dbReference type="ARBA" id="ARBA00005145"/>
    </source>
</evidence>
<sequence length="561" mass="60189">MSTEIKAPSFPESVAEGSVATWHKQTGDSVERDELLVEIETDKVVLEVVAPEAGTLSEIRVEEGDTVQSGQVLGLLGEADEASDSEDDESSQEQESASKEADDSDGDEDAKKDKESKPAEKSKDTKASGKQHDVKAPSFPESIQEGTVSSWQKQVGEAVKRDEVLAEIETDKVVLEVVAPADGALAEIKVEEGDTVESEQVLAVFAEGEGGGDASSDSDDDVSSQQSEQDDEQADDEKAGDQILAPSARKLVAEHDLDASKIKGTGKGGRVLKEDVQKAIDSGSAKKGASKAKSDQKASGKQTDAKASGQETSSTVAKAAEAAPSLEGERPEKRVPMSRLRQTIAKRLVQAQQTAAMLTTYNEVDMGAVMAMRSQYKDTFLKTHDIKLGFMGFFIKAASEALKRFPDVNASIDGNDIVYHGYQDIGVAVSTPRGLVVPVLRDTESMKIADIEKGIADFGKRARDGKLGIDEMQGGTFTITNGGIFGSLMSTPILNPPQTAILGMHKIQERPMAIDGKVEIRPMMYLALSYDHRMIDGKDAVQFLVTLKELLEDPARLLLDV</sequence>
<dbReference type="PROSITE" id="PS00189">
    <property type="entry name" value="LIPOYL"/>
    <property type="match status" value="2"/>
</dbReference>
<dbReference type="Pfam" id="PF00198">
    <property type="entry name" value="2-oxoacid_dh"/>
    <property type="match status" value="1"/>
</dbReference>
<keyword evidence="7 12" id="KW-0816">Tricarboxylic acid cycle</keyword>
<evidence type="ECO:0000256" key="13">
    <source>
        <dbReference type="SAM" id="MobiDB-lite"/>
    </source>
</evidence>
<dbReference type="OrthoDB" id="9805770at2"/>
<dbReference type="GO" id="GO:0005829">
    <property type="term" value="C:cytosol"/>
    <property type="evidence" value="ECO:0007669"/>
    <property type="project" value="TreeGrafter"/>
</dbReference>
<evidence type="ECO:0000256" key="8">
    <source>
        <dbReference type="ARBA" id="ARBA00022679"/>
    </source>
</evidence>
<comment type="pathway">
    <text evidence="3 12">Amino-acid degradation; L-lysine degradation via saccharopine pathway; glutaryl-CoA from L-lysine: step 6/6.</text>
</comment>
<evidence type="ECO:0000256" key="2">
    <source>
        <dbReference type="ARBA" id="ARBA00004052"/>
    </source>
</evidence>
<reference evidence="16 17" key="1">
    <citation type="submission" date="2019-06" db="EMBL/GenBank/DDBJ databases">
        <title>Genome analyses of bacteria isolated from kimchi.</title>
        <authorList>
            <person name="Lee S."/>
            <person name="Ahn S."/>
            <person name="Roh S."/>
        </authorList>
    </citation>
    <scope>NUCLEOTIDE SEQUENCE [LARGE SCALE GENOMIC DNA]</scope>
    <source>
        <strain evidence="16 17">CBA4606</strain>
    </source>
</reference>
<dbReference type="NCBIfam" id="NF004309">
    <property type="entry name" value="PRK05704.1"/>
    <property type="match status" value="1"/>
</dbReference>
<feature type="region of interest" description="Disordered" evidence="13">
    <location>
        <begin position="53"/>
        <end position="155"/>
    </location>
</feature>
<dbReference type="RefSeq" id="WP_147184453.1">
    <property type="nucleotide sequence ID" value="NZ_CP042382.1"/>
</dbReference>
<dbReference type="SUPFAM" id="SSF52777">
    <property type="entry name" value="CoA-dependent acyltransferases"/>
    <property type="match status" value="1"/>
</dbReference>
<keyword evidence="8 12" id="KW-0808">Transferase</keyword>
<evidence type="ECO:0000256" key="5">
    <source>
        <dbReference type="ARBA" id="ARBA00012945"/>
    </source>
</evidence>
<dbReference type="InterPro" id="IPR000089">
    <property type="entry name" value="Biotin_lipoyl"/>
</dbReference>
<evidence type="ECO:0000256" key="12">
    <source>
        <dbReference type="RuleBase" id="RU361138"/>
    </source>
</evidence>
<dbReference type="InterPro" id="IPR006255">
    <property type="entry name" value="SucB"/>
</dbReference>
<comment type="catalytic activity">
    <reaction evidence="11 12">
        <text>N(6)-[(R)-dihydrolipoyl]-L-lysyl-[protein] + succinyl-CoA = N(6)-[(R)-S(8)-succinyldihydrolipoyl]-L-lysyl-[protein] + CoA</text>
        <dbReference type="Rhea" id="RHEA:15213"/>
        <dbReference type="Rhea" id="RHEA-COMP:10475"/>
        <dbReference type="Rhea" id="RHEA-COMP:20092"/>
        <dbReference type="ChEBI" id="CHEBI:57287"/>
        <dbReference type="ChEBI" id="CHEBI:57292"/>
        <dbReference type="ChEBI" id="CHEBI:83100"/>
        <dbReference type="ChEBI" id="CHEBI:83120"/>
        <dbReference type="EC" id="2.3.1.61"/>
    </reaction>
</comment>
<evidence type="ECO:0000259" key="15">
    <source>
        <dbReference type="PROSITE" id="PS51826"/>
    </source>
</evidence>
<dbReference type="Gene3D" id="3.30.559.10">
    <property type="entry name" value="Chloramphenicol acetyltransferase-like domain"/>
    <property type="match status" value="1"/>
</dbReference>
<evidence type="ECO:0000256" key="10">
    <source>
        <dbReference type="ARBA" id="ARBA00023315"/>
    </source>
</evidence>
<keyword evidence="9 12" id="KW-0450">Lipoyl</keyword>
<evidence type="ECO:0000256" key="7">
    <source>
        <dbReference type="ARBA" id="ARBA00022532"/>
    </source>
</evidence>
<evidence type="ECO:0000256" key="9">
    <source>
        <dbReference type="ARBA" id="ARBA00022823"/>
    </source>
</evidence>
<dbReference type="GO" id="GO:0006099">
    <property type="term" value="P:tricarboxylic acid cycle"/>
    <property type="evidence" value="ECO:0007669"/>
    <property type="project" value="UniProtKB-UniRule"/>
</dbReference>
<evidence type="ECO:0000256" key="11">
    <source>
        <dbReference type="ARBA" id="ARBA00052761"/>
    </source>
</evidence>
<dbReference type="AlphaFoldDB" id="A0A5B8SSY9"/>
<evidence type="ECO:0000256" key="1">
    <source>
        <dbReference type="ARBA" id="ARBA00001938"/>
    </source>
</evidence>
<evidence type="ECO:0000256" key="6">
    <source>
        <dbReference type="ARBA" id="ARBA00019511"/>
    </source>
</evidence>
<accession>A0A5B8SSY9</accession>
<feature type="region of interest" description="Disordered" evidence="13">
    <location>
        <begin position="1"/>
        <end position="30"/>
    </location>
</feature>
<dbReference type="PANTHER" id="PTHR43416">
    <property type="entry name" value="DIHYDROLIPOYLLYSINE-RESIDUE SUCCINYLTRANSFERASE COMPONENT OF 2-OXOGLUTARATE DEHYDROGENASE COMPLEX, MITOCHONDRIAL-RELATED"/>
    <property type="match status" value="1"/>
</dbReference>
<dbReference type="InterPro" id="IPR004167">
    <property type="entry name" value="PSBD"/>
</dbReference>
<feature type="compositionally biased region" description="Basic and acidic residues" evidence="13">
    <location>
        <begin position="109"/>
        <end position="135"/>
    </location>
</feature>
<gene>
    <name evidence="16" type="primary">odhB</name>
    <name evidence="16" type="ORF">FGL86_10150</name>
</gene>
<comment type="function">
    <text evidence="2 12">E2 component of the 2-oxoglutarate dehydrogenase (OGDH) complex which catalyzes the second step in the conversion of 2-oxoglutarate to succinyl-CoA and CO(2).</text>
</comment>
<feature type="compositionally biased region" description="Basic and acidic residues" evidence="13">
    <location>
        <begin position="251"/>
        <end position="261"/>
    </location>
</feature>
<dbReference type="Gene3D" id="4.10.320.10">
    <property type="entry name" value="E3-binding domain"/>
    <property type="match status" value="1"/>
</dbReference>
<dbReference type="FunFam" id="3.30.559.10:FF:000007">
    <property type="entry name" value="Dihydrolipoamide acetyltransferase component of pyruvate dehydrogenase complex"/>
    <property type="match status" value="1"/>
</dbReference>
<dbReference type="GO" id="GO:0004149">
    <property type="term" value="F:dihydrolipoyllysine-residue succinyltransferase activity"/>
    <property type="evidence" value="ECO:0007669"/>
    <property type="project" value="UniProtKB-UniRule"/>
</dbReference>
<feature type="compositionally biased region" description="Acidic residues" evidence="13">
    <location>
        <begin position="78"/>
        <end position="92"/>
    </location>
</feature>